<organism evidence="2 3">
    <name type="scientific">Armadillidium nasatum</name>
    <dbReference type="NCBI Taxonomy" id="96803"/>
    <lineage>
        <taxon>Eukaryota</taxon>
        <taxon>Metazoa</taxon>
        <taxon>Ecdysozoa</taxon>
        <taxon>Arthropoda</taxon>
        <taxon>Crustacea</taxon>
        <taxon>Multicrustacea</taxon>
        <taxon>Malacostraca</taxon>
        <taxon>Eumalacostraca</taxon>
        <taxon>Peracarida</taxon>
        <taxon>Isopoda</taxon>
        <taxon>Oniscidea</taxon>
        <taxon>Crinocheta</taxon>
        <taxon>Armadillidiidae</taxon>
        <taxon>Armadillidium</taxon>
    </lineage>
</organism>
<dbReference type="Proteomes" id="UP000326759">
    <property type="component" value="Unassembled WGS sequence"/>
</dbReference>
<feature type="non-terminal residue" evidence="2">
    <location>
        <position position="1"/>
    </location>
</feature>
<sequence>VPQGQVPSTTTQQATIDGQEGPNVSSVMQHILEQITSCKSDQQARAESRGCGDGSSRGPAHYDDSGSGFILGGIPKPPDPPHKRTPDHEGHDQNHQSHGLEKPTMYIFAIINEFKTTQ</sequence>
<name>A0A5N5ST18_9CRUS</name>
<dbReference type="EMBL" id="SEYY01020750">
    <property type="protein sequence ID" value="KAB7497058.1"/>
    <property type="molecule type" value="Genomic_DNA"/>
</dbReference>
<evidence type="ECO:0000313" key="2">
    <source>
        <dbReference type="EMBL" id="KAB7497058.1"/>
    </source>
</evidence>
<evidence type="ECO:0000313" key="3">
    <source>
        <dbReference type="Proteomes" id="UP000326759"/>
    </source>
</evidence>
<feature type="region of interest" description="Disordered" evidence="1">
    <location>
        <begin position="1"/>
        <end position="25"/>
    </location>
</feature>
<proteinExistence type="predicted"/>
<accession>A0A5N5ST18</accession>
<protein>
    <submittedName>
        <fullName evidence="2">Uncharacterized protein</fullName>
    </submittedName>
</protein>
<reference evidence="2 3" key="1">
    <citation type="journal article" date="2019" name="PLoS Biol.">
        <title>Sex chromosomes control vertical transmission of feminizing Wolbachia symbionts in an isopod.</title>
        <authorList>
            <person name="Becking T."/>
            <person name="Chebbi M.A."/>
            <person name="Giraud I."/>
            <person name="Moumen B."/>
            <person name="Laverre T."/>
            <person name="Caubet Y."/>
            <person name="Peccoud J."/>
            <person name="Gilbert C."/>
            <person name="Cordaux R."/>
        </authorList>
    </citation>
    <scope>NUCLEOTIDE SEQUENCE [LARGE SCALE GENOMIC DNA]</scope>
    <source>
        <strain evidence="2">ANa2</strain>
        <tissue evidence="2">Whole body excluding digestive tract and cuticle</tissue>
    </source>
</reference>
<feature type="compositionally biased region" description="Basic and acidic residues" evidence="1">
    <location>
        <begin position="79"/>
        <end position="101"/>
    </location>
</feature>
<comment type="caution">
    <text evidence="2">The sequence shown here is derived from an EMBL/GenBank/DDBJ whole genome shotgun (WGS) entry which is preliminary data.</text>
</comment>
<evidence type="ECO:0000256" key="1">
    <source>
        <dbReference type="SAM" id="MobiDB-lite"/>
    </source>
</evidence>
<dbReference type="AlphaFoldDB" id="A0A5N5ST18"/>
<gene>
    <name evidence="2" type="ORF">Anas_11484</name>
</gene>
<keyword evidence="3" id="KW-1185">Reference proteome</keyword>
<feature type="region of interest" description="Disordered" evidence="1">
    <location>
        <begin position="38"/>
        <end position="104"/>
    </location>
</feature>